<dbReference type="EMBL" id="CP036263">
    <property type="protein sequence ID" value="QDS97830.1"/>
    <property type="molecule type" value="Genomic_DNA"/>
</dbReference>
<keyword evidence="1" id="KW-0472">Membrane</keyword>
<dbReference type="Proteomes" id="UP000319852">
    <property type="component" value="Chromosome"/>
</dbReference>
<keyword evidence="3" id="KW-1185">Reference proteome</keyword>
<proteinExistence type="predicted"/>
<name>A0A517MSG9_9BACT</name>
<organism evidence="2 3">
    <name type="scientific">Adhaeretor mobilis</name>
    <dbReference type="NCBI Taxonomy" id="1930276"/>
    <lineage>
        <taxon>Bacteria</taxon>
        <taxon>Pseudomonadati</taxon>
        <taxon>Planctomycetota</taxon>
        <taxon>Planctomycetia</taxon>
        <taxon>Pirellulales</taxon>
        <taxon>Lacipirellulaceae</taxon>
        <taxon>Adhaeretor</taxon>
    </lineage>
</organism>
<accession>A0A517MSG9</accession>
<feature type="transmembrane region" description="Helical" evidence="1">
    <location>
        <begin position="50"/>
        <end position="68"/>
    </location>
</feature>
<reference evidence="2 3" key="1">
    <citation type="submission" date="2019-02" db="EMBL/GenBank/DDBJ databases">
        <title>Deep-cultivation of Planctomycetes and their phenomic and genomic characterization uncovers novel biology.</title>
        <authorList>
            <person name="Wiegand S."/>
            <person name="Jogler M."/>
            <person name="Boedeker C."/>
            <person name="Pinto D."/>
            <person name="Vollmers J."/>
            <person name="Rivas-Marin E."/>
            <person name="Kohn T."/>
            <person name="Peeters S.H."/>
            <person name="Heuer A."/>
            <person name="Rast P."/>
            <person name="Oberbeckmann S."/>
            <person name="Bunk B."/>
            <person name="Jeske O."/>
            <person name="Meyerdierks A."/>
            <person name="Storesund J.E."/>
            <person name="Kallscheuer N."/>
            <person name="Luecker S."/>
            <person name="Lage O.M."/>
            <person name="Pohl T."/>
            <person name="Merkel B.J."/>
            <person name="Hornburger P."/>
            <person name="Mueller R.-W."/>
            <person name="Bruemmer F."/>
            <person name="Labrenz M."/>
            <person name="Spormann A.M."/>
            <person name="Op den Camp H."/>
            <person name="Overmann J."/>
            <person name="Amann R."/>
            <person name="Jetten M.S.M."/>
            <person name="Mascher T."/>
            <person name="Medema M.H."/>
            <person name="Devos D.P."/>
            <person name="Kaster A.-K."/>
            <person name="Ovreas L."/>
            <person name="Rohde M."/>
            <person name="Galperin M.Y."/>
            <person name="Jogler C."/>
        </authorList>
    </citation>
    <scope>NUCLEOTIDE SEQUENCE [LARGE SCALE GENOMIC DNA]</scope>
    <source>
        <strain evidence="2 3">HG15A2</strain>
    </source>
</reference>
<evidence type="ECO:0000256" key="1">
    <source>
        <dbReference type="SAM" id="Phobius"/>
    </source>
</evidence>
<feature type="transmembrane region" description="Helical" evidence="1">
    <location>
        <begin position="12"/>
        <end position="30"/>
    </location>
</feature>
<gene>
    <name evidence="2" type="ORF">HG15A2_10970</name>
</gene>
<dbReference type="KEGG" id="amob:HG15A2_10970"/>
<keyword evidence="1" id="KW-0812">Transmembrane</keyword>
<evidence type="ECO:0000313" key="2">
    <source>
        <dbReference type="EMBL" id="QDS97830.1"/>
    </source>
</evidence>
<dbReference type="AlphaFoldDB" id="A0A517MSG9"/>
<sequence>MLFCFSGNVPSRSFLICCYLYGLSAIVLKFRLTALVTFGGPPRDQLPGFLFKLWAFSASFLVPLELNLRRVVNKKIP</sequence>
<protein>
    <submittedName>
        <fullName evidence="2">Uncharacterized protein</fullName>
    </submittedName>
</protein>
<evidence type="ECO:0000313" key="3">
    <source>
        <dbReference type="Proteomes" id="UP000319852"/>
    </source>
</evidence>
<keyword evidence="1" id="KW-1133">Transmembrane helix</keyword>